<dbReference type="GeneID" id="103150898"/>
<dbReference type="PRINTS" id="PR00722">
    <property type="entry name" value="CHYMOTRYPSIN"/>
</dbReference>
<feature type="chain" id="PRO_5001833962" description="trypsin" evidence="13">
    <location>
        <begin position="40"/>
        <end position="473"/>
    </location>
</feature>
<dbReference type="GO" id="GO:0004252">
    <property type="term" value="F:serine-type endopeptidase activity"/>
    <property type="evidence" value="ECO:0007669"/>
    <property type="project" value="UniProtKB-EC"/>
</dbReference>
<evidence type="ECO:0000259" key="16">
    <source>
        <dbReference type="PROSITE" id="PS50240"/>
    </source>
</evidence>
<evidence type="ECO:0000256" key="9">
    <source>
        <dbReference type="ARBA" id="ARBA00038868"/>
    </source>
</evidence>
<proteinExistence type="predicted"/>
<keyword evidence="18" id="KW-1185">Reference proteome</keyword>
<organism evidence="17 18">
    <name type="scientific">Poecilia formosa</name>
    <name type="common">Amazon molly</name>
    <name type="synonym">Limia formosa</name>
    <dbReference type="NCBI Taxonomy" id="48698"/>
    <lineage>
        <taxon>Eukaryota</taxon>
        <taxon>Metazoa</taxon>
        <taxon>Chordata</taxon>
        <taxon>Craniata</taxon>
        <taxon>Vertebrata</taxon>
        <taxon>Euteleostomi</taxon>
        <taxon>Actinopterygii</taxon>
        <taxon>Neopterygii</taxon>
        <taxon>Teleostei</taxon>
        <taxon>Neoteleostei</taxon>
        <taxon>Acanthomorphata</taxon>
        <taxon>Ovalentaria</taxon>
        <taxon>Atherinomorphae</taxon>
        <taxon>Cyprinodontiformes</taxon>
        <taxon>Poeciliidae</taxon>
        <taxon>Poeciliinae</taxon>
        <taxon>Poecilia</taxon>
    </lineage>
</organism>
<evidence type="ECO:0000313" key="18">
    <source>
        <dbReference type="Proteomes" id="UP000028760"/>
    </source>
</evidence>
<keyword evidence="7 10" id="KW-1015">Disulfide bond</keyword>
<dbReference type="EMBL" id="AYCK01001167">
    <property type="status" value="NOT_ANNOTATED_CDS"/>
    <property type="molecule type" value="Genomic_DNA"/>
</dbReference>
<dbReference type="KEGG" id="pfor:103150898"/>
<protein>
    <recommendedName>
        <fullName evidence="9">trypsin</fullName>
        <ecNumber evidence="9">3.4.21.4</ecNumber>
    </recommendedName>
</protein>
<dbReference type="InterPro" id="IPR001314">
    <property type="entry name" value="Peptidase_S1A"/>
</dbReference>
<dbReference type="InterPro" id="IPR050127">
    <property type="entry name" value="Serine_Proteases_S1"/>
</dbReference>
<dbReference type="PROSITE" id="PS00021">
    <property type="entry name" value="KRINGLE_1"/>
    <property type="match status" value="1"/>
</dbReference>
<keyword evidence="2" id="KW-0964">Secreted</keyword>
<keyword evidence="4 12" id="KW-0645">Protease</keyword>
<dbReference type="InterPro" id="IPR018114">
    <property type="entry name" value="TRYPSIN_HIS"/>
</dbReference>
<comment type="catalytic activity">
    <reaction evidence="8">
        <text>Preferential cleavage: Arg-|-Xaa, Lys-|-Xaa.</text>
        <dbReference type="EC" id="3.4.21.4"/>
    </reaction>
</comment>
<dbReference type="GO" id="GO:0031639">
    <property type="term" value="P:plasminogen activation"/>
    <property type="evidence" value="ECO:0007669"/>
    <property type="project" value="TreeGrafter"/>
</dbReference>
<dbReference type="PROSITE" id="PS00022">
    <property type="entry name" value="EGF_1"/>
    <property type="match status" value="1"/>
</dbReference>
<dbReference type="InterPro" id="IPR038178">
    <property type="entry name" value="Kringle_sf"/>
</dbReference>
<dbReference type="MEROPS" id="S01.231"/>
<evidence type="ECO:0000256" key="3">
    <source>
        <dbReference type="ARBA" id="ARBA00022572"/>
    </source>
</evidence>
<dbReference type="PROSITE" id="PS50070">
    <property type="entry name" value="KRINGLE_2"/>
    <property type="match status" value="1"/>
</dbReference>
<dbReference type="OrthoDB" id="9406323at2759"/>
<dbReference type="GO" id="GO:0005615">
    <property type="term" value="C:extracellular space"/>
    <property type="evidence" value="ECO:0007669"/>
    <property type="project" value="TreeGrafter"/>
</dbReference>
<name>A0A087Y430_POEFO</name>
<dbReference type="PANTHER" id="PTHR24264:SF63">
    <property type="entry name" value="PLASMINOGEN ACTIVATOR, UROKINASE B"/>
    <property type="match status" value="1"/>
</dbReference>
<dbReference type="Gene3D" id="2.40.10.10">
    <property type="entry name" value="Trypsin-like serine proteases"/>
    <property type="match status" value="1"/>
</dbReference>
<dbReference type="eggNOG" id="ENOG502QRMI">
    <property type="taxonomic scope" value="Eukaryota"/>
</dbReference>
<dbReference type="PROSITE" id="PS50026">
    <property type="entry name" value="EGF_3"/>
    <property type="match status" value="1"/>
</dbReference>
<reference evidence="17" key="3">
    <citation type="submission" date="2025-09" db="UniProtKB">
        <authorList>
            <consortium name="Ensembl"/>
        </authorList>
    </citation>
    <scope>IDENTIFICATION</scope>
</reference>
<dbReference type="RefSeq" id="XP_007570739.1">
    <property type="nucleotide sequence ID" value="XM_007570677.2"/>
</dbReference>
<dbReference type="InterPro" id="IPR033116">
    <property type="entry name" value="TRYPSIN_SER"/>
</dbReference>
<dbReference type="EC" id="3.4.21.4" evidence="9"/>
<dbReference type="SUPFAM" id="SSF50494">
    <property type="entry name" value="Trypsin-like serine proteases"/>
    <property type="match status" value="1"/>
</dbReference>
<accession>A0A087Y430</accession>
<dbReference type="PROSITE" id="PS00134">
    <property type="entry name" value="TRYPSIN_HIS"/>
    <property type="match status" value="1"/>
</dbReference>
<evidence type="ECO:0000256" key="13">
    <source>
        <dbReference type="SAM" id="SignalP"/>
    </source>
</evidence>
<feature type="domain" description="Peptidase S1" evidence="16">
    <location>
        <begin position="212"/>
        <end position="460"/>
    </location>
</feature>
<dbReference type="OMA" id="YNQWIEE"/>
<dbReference type="InterPro" id="IPR000001">
    <property type="entry name" value="Kringle"/>
</dbReference>
<keyword evidence="3 11" id="KW-0420">Kringle</keyword>
<dbReference type="FunFam" id="2.40.10.10:FF:000003">
    <property type="entry name" value="Transmembrane serine protease 3"/>
    <property type="match status" value="1"/>
</dbReference>
<dbReference type="PROSITE" id="PS50240">
    <property type="entry name" value="TRYPSIN_DOM"/>
    <property type="match status" value="1"/>
</dbReference>
<evidence type="ECO:0000256" key="2">
    <source>
        <dbReference type="ARBA" id="ARBA00022525"/>
    </source>
</evidence>
<dbReference type="AlphaFoldDB" id="A0A087Y430"/>
<dbReference type="GO" id="GO:0033628">
    <property type="term" value="P:regulation of cell adhesion mediated by integrin"/>
    <property type="evidence" value="ECO:0007669"/>
    <property type="project" value="TreeGrafter"/>
</dbReference>
<dbReference type="SUPFAM" id="SSF57440">
    <property type="entry name" value="Kringle-like"/>
    <property type="match status" value="1"/>
</dbReference>
<dbReference type="InterPro" id="IPR043504">
    <property type="entry name" value="Peptidase_S1_PA_chymotrypsin"/>
</dbReference>
<dbReference type="CDD" id="cd00190">
    <property type="entry name" value="Tryp_SPc"/>
    <property type="match status" value="1"/>
</dbReference>
<dbReference type="Ensembl" id="ENSPFOT00000012800.1">
    <property type="protein sequence ID" value="ENSPFOP00000012783.2"/>
    <property type="gene ID" value="ENSPFOG00000012721.1"/>
</dbReference>
<feature type="domain" description="EGF-like" evidence="14">
    <location>
        <begin position="54"/>
        <end position="92"/>
    </location>
</feature>
<feature type="domain" description="Kringle" evidence="15">
    <location>
        <begin position="100"/>
        <end position="175"/>
    </location>
</feature>
<dbReference type="Gene3D" id="2.40.20.10">
    <property type="entry name" value="Plasminogen Kringle 4"/>
    <property type="match status" value="1"/>
</dbReference>
<evidence type="ECO:0000256" key="1">
    <source>
        <dbReference type="ARBA" id="ARBA00004239"/>
    </source>
</evidence>
<dbReference type="InterPro" id="IPR018056">
    <property type="entry name" value="Kringle_CS"/>
</dbReference>
<evidence type="ECO:0000256" key="8">
    <source>
        <dbReference type="ARBA" id="ARBA00036320"/>
    </source>
</evidence>
<dbReference type="InterPro" id="IPR000742">
    <property type="entry name" value="EGF"/>
</dbReference>
<reference evidence="17" key="2">
    <citation type="submission" date="2025-08" db="UniProtKB">
        <authorList>
            <consortium name="Ensembl"/>
        </authorList>
    </citation>
    <scope>IDENTIFICATION</scope>
</reference>
<dbReference type="PROSITE" id="PS00135">
    <property type="entry name" value="TRYPSIN_SER"/>
    <property type="match status" value="1"/>
</dbReference>
<evidence type="ECO:0000256" key="11">
    <source>
        <dbReference type="PROSITE-ProRule" id="PRU00121"/>
    </source>
</evidence>
<dbReference type="Gene3D" id="2.10.25.10">
    <property type="entry name" value="Laminin"/>
    <property type="match status" value="1"/>
</dbReference>
<keyword evidence="13" id="KW-0732">Signal</keyword>
<dbReference type="Pfam" id="PF00051">
    <property type="entry name" value="Kringle"/>
    <property type="match status" value="1"/>
</dbReference>
<evidence type="ECO:0000313" key="17">
    <source>
        <dbReference type="Ensembl" id="ENSPFOP00000012783.2"/>
    </source>
</evidence>
<feature type="signal peptide" evidence="13">
    <location>
        <begin position="1"/>
        <end position="39"/>
    </location>
</feature>
<dbReference type="Proteomes" id="UP000028760">
    <property type="component" value="Unassembled WGS sequence"/>
</dbReference>
<evidence type="ECO:0000256" key="5">
    <source>
        <dbReference type="ARBA" id="ARBA00022801"/>
    </source>
</evidence>
<dbReference type="PRINTS" id="PR00018">
    <property type="entry name" value="KRINGLE"/>
</dbReference>
<dbReference type="PANTHER" id="PTHR24264">
    <property type="entry name" value="TRYPSIN-RELATED"/>
    <property type="match status" value="1"/>
</dbReference>
<keyword evidence="5 12" id="KW-0378">Hydrolase</keyword>
<keyword evidence="10" id="KW-0245">EGF-like domain</keyword>
<comment type="caution">
    <text evidence="10">Lacks conserved residue(s) required for the propagation of feature annotation.</text>
</comment>
<dbReference type="InterPro" id="IPR013806">
    <property type="entry name" value="Kringle-like"/>
</dbReference>
<evidence type="ECO:0000256" key="4">
    <source>
        <dbReference type="ARBA" id="ARBA00022670"/>
    </source>
</evidence>
<dbReference type="CTD" id="100538108"/>
<comment type="subcellular location">
    <subcellularLocation>
        <location evidence="1">Secreted</location>
        <location evidence="1">Extracellular space</location>
    </subcellularLocation>
</comment>
<evidence type="ECO:0000259" key="14">
    <source>
        <dbReference type="PROSITE" id="PS50026"/>
    </source>
</evidence>
<evidence type="ECO:0000256" key="6">
    <source>
        <dbReference type="ARBA" id="ARBA00022825"/>
    </source>
</evidence>
<sequence length="473" mass="52595">MQSPFGFHPLHSRTMINTRSPGVFLSLLIALSLAEVGHSRHGRRRSNIAASLPSSDNFSTFCLNGGLSVPSLITGAPLFCKCPDGLSGRRCEIAVEKGDSCYEGIGVLYRGTVSKSVSGKTCEIWDLHARRRYLSSDLHSGRHNYCRNIQYRLRPWCNVRKNHQLVREYCDIPQCDVESSSPAPSTSTSPIMPQASADLTCGQRTIRKQTKIVGGTVSTVESHPWIAAIFWRSKSKQNVFRCGGSLISACWVITAAHCFPEGSQTRHQRLSVTLGKNALNESDSTVEQTFRVEQIFIHEQFNHSEQNYNNDIALLKLKAMYGKCAEETNSVKTVCLPPPLKSLPPGTTCEIAGYGKEKFGLWYNSQFLRKAQVNLLADDVCRQKDYYGEMVNNNMFCAARPDWSQDACEGDSGGPLVCEVDNTLFLFGIVSWGDGCAKENKPGVYTRVTNYNKWIEEKTSLPTITTGTMFPQK</sequence>
<reference evidence="18" key="1">
    <citation type="submission" date="2013-10" db="EMBL/GenBank/DDBJ databases">
        <authorList>
            <person name="Schartl M."/>
            <person name="Warren W."/>
        </authorList>
    </citation>
    <scope>NUCLEOTIDE SEQUENCE [LARGE SCALE GENOMIC DNA]</scope>
    <source>
        <strain evidence="18">female</strain>
    </source>
</reference>
<dbReference type="STRING" id="48698.ENSPFOP00000012783"/>
<dbReference type="SMART" id="SM00020">
    <property type="entry name" value="Tryp_SPc"/>
    <property type="match status" value="1"/>
</dbReference>
<dbReference type="SMART" id="SM00130">
    <property type="entry name" value="KR"/>
    <property type="match status" value="1"/>
</dbReference>
<keyword evidence="6 12" id="KW-0720">Serine protease</keyword>
<evidence type="ECO:0000259" key="15">
    <source>
        <dbReference type="PROSITE" id="PS50070"/>
    </source>
</evidence>
<evidence type="ECO:0000256" key="12">
    <source>
        <dbReference type="RuleBase" id="RU363034"/>
    </source>
</evidence>
<evidence type="ECO:0000256" key="10">
    <source>
        <dbReference type="PROSITE-ProRule" id="PRU00076"/>
    </source>
</evidence>
<evidence type="ECO:0000256" key="7">
    <source>
        <dbReference type="ARBA" id="ARBA00023157"/>
    </source>
</evidence>
<dbReference type="InterPro" id="IPR001254">
    <property type="entry name" value="Trypsin_dom"/>
</dbReference>
<feature type="disulfide bond" evidence="10">
    <location>
        <begin position="82"/>
        <end position="91"/>
    </location>
</feature>
<dbReference type="CDD" id="cd00108">
    <property type="entry name" value="KR"/>
    <property type="match status" value="1"/>
</dbReference>
<dbReference type="InterPro" id="IPR009003">
    <property type="entry name" value="Peptidase_S1_PA"/>
</dbReference>
<dbReference type="Pfam" id="PF00089">
    <property type="entry name" value="Trypsin"/>
    <property type="match status" value="1"/>
</dbReference>
<dbReference type="GeneTree" id="ENSGT00940000159778"/>